<dbReference type="EMBL" id="JAMKFE010000002">
    <property type="protein sequence ID" value="MCM5678596.1"/>
    <property type="molecule type" value="Genomic_DNA"/>
</dbReference>
<dbReference type="InterPro" id="IPR023214">
    <property type="entry name" value="HAD_sf"/>
</dbReference>
<sequence>MNVIFDFGGVVFRWRPAVLLAQCLPAHTATPEALARLVDGFFQNYGGDWGEFDRGTIEAPALAQRIAHRLKLQVHEVAAVIDAIPAELQAIETSVELMRRVKAAGHRLFYLSNMPVPYAAHLETHHAFFEWFDGGVFSSRVQLIKPDPAIFHHALRVFGSTPDEAVFLDDHRVNVETARGLGIRTVHFADAAQAQGELEALGVL</sequence>
<dbReference type="CDD" id="cd02603">
    <property type="entry name" value="HAD_sEH-N_like"/>
    <property type="match status" value="1"/>
</dbReference>
<dbReference type="Pfam" id="PF00702">
    <property type="entry name" value="Hydrolase"/>
    <property type="match status" value="1"/>
</dbReference>
<dbReference type="RefSeq" id="WP_251776738.1">
    <property type="nucleotide sequence ID" value="NZ_JAMKFE010000002.1"/>
</dbReference>
<dbReference type="InterPro" id="IPR006439">
    <property type="entry name" value="HAD-SF_hydro_IA"/>
</dbReference>
<name>A0ABT0YIN5_9BURK</name>
<dbReference type="NCBIfam" id="TIGR01509">
    <property type="entry name" value="HAD-SF-IA-v3"/>
    <property type="match status" value="1"/>
</dbReference>
<dbReference type="PANTHER" id="PTHR43611:SF3">
    <property type="entry name" value="FLAVIN MONONUCLEOTIDE HYDROLASE 1, CHLOROPLATIC"/>
    <property type="match status" value="1"/>
</dbReference>
<dbReference type="Gene3D" id="3.40.50.1000">
    <property type="entry name" value="HAD superfamily/HAD-like"/>
    <property type="match status" value="1"/>
</dbReference>
<dbReference type="SUPFAM" id="SSF56784">
    <property type="entry name" value="HAD-like"/>
    <property type="match status" value="1"/>
</dbReference>
<organism evidence="1 2">
    <name type="scientific">Caldimonas mangrovi</name>
    <dbReference type="NCBI Taxonomy" id="2944811"/>
    <lineage>
        <taxon>Bacteria</taxon>
        <taxon>Pseudomonadati</taxon>
        <taxon>Pseudomonadota</taxon>
        <taxon>Betaproteobacteria</taxon>
        <taxon>Burkholderiales</taxon>
        <taxon>Sphaerotilaceae</taxon>
        <taxon>Caldimonas</taxon>
    </lineage>
</organism>
<dbReference type="InterPro" id="IPR036412">
    <property type="entry name" value="HAD-like_sf"/>
</dbReference>
<reference evidence="1" key="1">
    <citation type="submission" date="2022-05" db="EMBL/GenBank/DDBJ databases">
        <title>Schlegelella sp. nov., isolated from mangrove soil.</title>
        <authorList>
            <person name="Liu Y."/>
            <person name="Ge X."/>
            <person name="Liu W."/>
        </authorList>
    </citation>
    <scope>NUCLEOTIDE SEQUENCE</scope>
    <source>
        <strain evidence="1">S2-27</strain>
    </source>
</reference>
<keyword evidence="2" id="KW-1185">Reference proteome</keyword>
<evidence type="ECO:0000313" key="2">
    <source>
        <dbReference type="Proteomes" id="UP001165541"/>
    </source>
</evidence>
<dbReference type="PANTHER" id="PTHR43611">
    <property type="entry name" value="ALPHA-D-GLUCOSE 1-PHOSPHATE PHOSPHATASE"/>
    <property type="match status" value="1"/>
</dbReference>
<dbReference type="SFLD" id="SFLDG01129">
    <property type="entry name" value="C1.5:_HAD__Beta-PGM__Phosphata"/>
    <property type="match status" value="1"/>
</dbReference>
<dbReference type="SFLD" id="SFLDS00003">
    <property type="entry name" value="Haloacid_Dehalogenase"/>
    <property type="match status" value="1"/>
</dbReference>
<comment type="caution">
    <text evidence="1">The sequence shown here is derived from an EMBL/GenBank/DDBJ whole genome shotgun (WGS) entry which is preliminary data.</text>
</comment>
<dbReference type="Proteomes" id="UP001165541">
    <property type="component" value="Unassembled WGS sequence"/>
</dbReference>
<dbReference type="PRINTS" id="PR00413">
    <property type="entry name" value="HADHALOGNASE"/>
</dbReference>
<accession>A0ABT0YIN5</accession>
<protein>
    <submittedName>
        <fullName evidence="1">HAD family phosphatase</fullName>
    </submittedName>
</protein>
<proteinExistence type="predicted"/>
<evidence type="ECO:0000313" key="1">
    <source>
        <dbReference type="EMBL" id="MCM5678596.1"/>
    </source>
</evidence>
<gene>
    <name evidence="1" type="ORF">M8A51_03510</name>
</gene>